<evidence type="ECO:0000256" key="1">
    <source>
        <dbReference type="SAM" id="Coils"/>
    </source>
</evidence>
<proteinExistence type="predicted"/>
<dbReference type="HOGENOM" id="CLU_1272071_0_0_1"/>
<dbReference type="AlphaFoldDB" id="F4P995"/>
<dbReference type="RefSeq" id="XP_006681273.1">
    <property type="nucleotide sequence ID" value="XM_006681210.1"/>
</dbReference>
<dbReference type="Proteomes" id="UP000007241">
    <property type="component" value="Unassembled WGS sequence"/>
</dbReference>
<evidence type="ECO:0000256" key="3">
    <source>
        <dbReference type="SAM" id="SignalP"/>
    </source>
</evidence>
<dbReference type="InParanoid" id="F4P995"/>
<gene>
    <name evidence="4" type="ORF">BATDEDRAFT_90798</name>
</gene>
<keyword evidence="1" id="KW-0175">Coiled coil</keyword>
<reference evidence="4 5" key="1">
    <citation type="submission" date="2009-12" db="EMBL/GenBank/DDBJ databases">
        <title>The draft genome of Batrachochytrium dendrobatidis.</title>
        <authorList>
            <consortium name="US DOE Joint Genome Institute (JGI-PGF)"/>
            <person name="Kuo A."/>
            <person name="Salamov A."/>
            <person name="Schmutz J."/>
            <person name="Lucas S."/>
            <person name="Pitluck S."/>
            <person name="Rosenblum E."/>
            <person name="Stajich J."/>
            <person name="Eisen M."/>
            <person name="Grigoriev I.V."/>
        </authorList>
    </citation>
    <scope>NUCLEOTIDE SEQUENCE [LARGE SCALE GENOMIC DNA]</scope>
    <source>
        <strain evidence="5">JAM81 / FGSC 10211</strain>
    </source>
</reference>
<feature type="coiled-coil region" evidence="1">
    <location>
        <begin position="143"/>
        <end position="174"/>
    </location>
</feature>
<dbReference type="GeneID" id="18244026"/>
<sequence length="217" mass="23021">MKFSQAIVLIAVFSATANAIVVPAEASVSTGGPDATSTDQSSTSASTPSATSTSESSATSTGESGASGYTSNSGEGSSLSGVTGYLGYAADTARCYGGAFWKRFQSALGSLIPDILKQDPDVRRQIKDLMSKLEVIQTRCLNGEKNKSRVERLLKDLEELSAELKEKVRNGEKGAKEALVKWDGIAKEFGQGVENLAQIVERDRLEASKNGEEEEQE</sequence>
<feature type="region of interest" description="Disordered" evidence="2">
    <location>
        <begin position="27"/>
        <end position="77"/>
    </location>
</feature>
<feature type="compositionally biased region" description="Low complexity" evidence="2">
    <location>
        <begin position="35"/>
        <end position="71"/>
    </location>
</feature>
<evidence type="ECO:0000256" key="2">
    <source>
        <dbReference type="SAM" id="MobiDB-lite"/>
    </source>
</evidence>
<name>F4P995_BATDJ</name>
<feature type="chain" id="PRO_5003319052" evidence="3">
    <location>
        <begin position="20"/>
        <end position="217"/>
    </location>
</feature>
<keyword evidence="3" id="KW-0732">Signal</keyword>
<accession>F4P995</accession>
<organism evidence="4 5">
    <name type="scientific">Batrachochytrium dendrobatidis (strain JAM81 / FGSC 10211)</name>
    <name type="common">Frog chytrid fungus</name>
    <dbReference type="NCBI Taxonomy" id="684364"/>
    <lineage>
        <taxon>Eukaryota</taxon>
        <taxon>Fungi</taxon>
        <taxon>Fungi incertae sedis</taxon>
        <taxon>Chytridiomycota</taxon>
        <taxon>Chytridiomycota incertae sedis</taxon>
        <taxon>Chytridiomycetes</taxon>
        <taxon>Rhizophydiales</taxon>
        <taxon>Rhizophydiales incertae sedis</taxon>
        <taxon>Batrachochytrium</taxon>
    </lineage>
</organism>
<keyword evidence="5" id="KW-1185">Reference proteome</keyword>
<evidence type="ECO:0000313" key="4">
    <source>
        <dbReference type="EMBL" id="EGF78304.1"/>
    </source>
</evidence>
<protein>
    <submittedName>
        <fullName evidence="4">Uncharacterized protein</fullName>
    </submittedName>
</protein>
<feature type="signal peptide" evidence="3">
    <location>
        <begin position="1"/>
        <end position="19"/>
    </location>
</feature>
<dbReference type="EMBL" id="GL882889">
    <property type="protein sequence ID" value="EGF78304.1"/>
    <property type="molecule type" value="Genomic_DNA"/>
</dbReference>
<evidence type="ECO:0000313" key="5">
    <source>
        <dbReference type="Proteomes" id="UP000007241"/>
    </source>
</evidence>